<sequence length="92" mass="10409">MFKLDKISPPLKCKVKCKTSTSSGSSHLRIPPFALLPALFILQLPLPLPPKLVPTEQLYPRSPEWRRAEISNIRNSFRPPTHTSQHNPPGFN</sequence>
<dbReference type="AlphaFoldDB" id="A0AAE1U787"/>
<proteinExistence type="predicted"/>
<name>A0AAE1U787_9EUCA</name>
<accession>A0AAE1U787</accession>
<organism evidence="1 2">
    <name type="scientific">Petrolisthes manimaculis</name>
    <dbReference type="NCBI Taxonomy" id="1843537"/>
    <lineage>
        <taxon>Eukaryota</taxon>
        <taxon>Metazoa</taxon>
        <taxon>Ecdysozoa</taxon>
        <taxon>Arthropoda</taxon>
        <taxon>Crustacea</taxon>
        <taxon>Multicrustacea</taxon>
        <taxon>Malacostraca</taxon>
        <taxon>Eumalacostraca</taxon>
        <taxon>Eucarida</taxon>
        <taxon>Decapoda</taxon>
        <taxon>Pleocyemata</taxon>
        <taxon>Anomura</taxon>
        <taxon>Galatheoidea</taxon>
        <taxon>Porcellanidae</taxon>
        <taxon>Petrolisthes</taxon>
    </lineage>
</organism>
<keyword evidence="2" id="KW-1185">Reference proteome</keyword>
<dbReference type="EMBL" id="JAWZYT010001628">
    <property type="protein sequence ID" value="KAK4310521.1"/>
    <property type="molecule type" value="Genomic_DNA"/>
</dbReference>
<reference evidence="1" key="1">
    <citation type="submission" date="2023-11" db="EMBL/GenBank/DDBJ databases">
        <title>Genome assemblies of two species of porcelain crab, Petrolisthes cinctipes and Petrolisthes manimaculis (Anomura: Porcellanidae).</title>
        <authorList>
            <person name="Angst P."/>
        </authorList>
    </citation>
    <scope>NUCLEOTIDE SEQUENCE</scope>
    <source>
        <strain evidence="1">PB745_02</strain>
        <tissue evidence="1">Gill</tissue>
    </source>
</reference>
<dbReference type="Proteomes" id="UP001292094">
    <property type="component" value="Unassembled WGS sequence"/>
</dbReference>
<gene>
    <name evidence="1" type="ORF">Pmani_017912</name>
</gene>
<evidence type="ECO:0000313" key="1">
    <source>
        <dbReference type="EMBL" id="KAK4310521.1"/>
    </source>
</evidence>
<comment type="caution">
    <text evidence="1">The sequence shown here is derived from an EMBL/GenBank/DDBJ whole genome shotgun (WGS) entry which is preliminary data.</text>
</comment>
<evidence type="ECO:0000313" key="2">
    <source>
        <dbReference type="Proteomes" id="UP001292094"/>
    </source>
</evidence>
<protein>
    <submittedName>
        <fullName evidence="1">Uncharacterized protein</fullName>
    </submittedName>
</protein>